<dbReference type="InterPro" id="IPR051328">
    <property type="entry name" value="T7SS_ABC-Transporter"/>
</dbReference>
<feature type="domain" description="ABC-2 type transporter transmembrane" evidence="6">
    <location>
        <begin position="478"/>
        <end position="669"/>
    </location>
</feature>
<keyword evidence="8" id="KW-1185">Reference proteome</keyword>
<feature type="transmembrane region" description="Helical" evidence="5">
    <location>
        <begin position="492"/>
        <end position="512"/>
    </location>
</feature>
<dbReference type="RefSeq" id="WP_193929002.1">
    <property type="nucleotide sequence ID" value="NZ_JADEYC010000021.1"/>
</dbReference>
<evidence type="ECO:0000256" key="1">
    <source>
        <dbReference type="ARBA" id="ARBA00004141"/>
    </source>
</evidence>
<sequence length="688" mass="71385">MTSFRLAATELRRLTSGKLPKLALLAITLVPLLYGALYIYANWDPYERLDAVPAAVVVDDTGAPRDDGSRLQAGADVEQELVDSGSFDWNRTDEQQARQGVASGEYNFALVVPEDFSAALLSPGEFDPRQAQLQLITNDANNYLTGTIADQVAAEVRDGVAANSGSEAAGEFLLGFSTVHDKTVEAARGAGELADGAGQLDDGIGQARDGTEQLSAGSHELLDGQHRLADGASQLADGTGELTGGADQLHGGLRQLQDSTAQLPEQTEQLADGAEQVAAGNEELATRAENLGGVSQDIADNLDSTKQDIIGQLRAAGTDEETVQRIANGLDELNSPLTDANDTVQGQVGQLRTLADGAQQVADGNRTLADATPAMTTAIGRLTDGAGALSGGAQQLDDGAQQLRSGTGEAVDGTQQLTDGADELAGGTRQLADGSGQLADGSTTLATELGDGAGDIPNPDEQTREATAEAIGDPVAVDTQAQVEADSYGAGLAPFFMGLALWIGGFVLFLLMRPLSTRALAAGVAPWRVALGGWLPAAVVGLAQAVLLHLVVAYGIGLNPAHPWGTLGFLALTSFAFTAVVHALNAAFGPRGKFIALIVLVLQLVTAGGTFPWQTIPEPLHPLHQVLPLTYVVDGLRYLLYGGVDSSALTSAIAVLLCYLAAGLLLSTVAAWRQRVWTPGKLKPELSL</sequence>
<dbReference type="Gene3D" id="1.10.287.950">
    <property type="entry name" value="Methyl-accepting chemotaxis protein"/>
    <property type="match status" value="2"/>
</dbReference>
<proteinExistence type="predicted"/>
<comment type="caution">
    <text evidence="7">The sequence shown here is derived from an EMBL/GenBank/DDBJ whole genome shotgun (WGS) entry which is preliminary data.</text>
</comment>
<dbReference type="NCBIfam" id="TIGR03061">
    <property type="entry name" value="pip_yhgE_Nterm"/>
    <property type="match status" value="1"/>
</dbReference>
<evidence type="ECO:0000313" key="7">
    <source>
        <dbReference type="EMBL" id="MBE9375567.1"/>
    </source>
</evidence>
<dbReference type="GO" id="GO:0016020">
    <property type="term" value="C:membrane"/>
    <property type="evidence" value="ECO:0007669"/>
    <property type="project" value="UniProtKB-SubCell"/>
</dbReference>
<keyword evidence="2 5" id="KW-0812">Transmembrane</keyword>
<dbReference type="NCBIfam" id="TIGR03057">
    <property type="entry name" value="xxxLxxG_by_4"/>
    <property type="match status" value="6"/>
</dbReference>
<feature type="transmembrane region" description="Helical" evidence="5">
    <location>
        <begin position="568"/>
        <end position="587"/>
    </location>
</feature>
<accession>A0A929BDL9</accession>
<evidence type="ECO:0000259" key="6">
    <source>
        <dbReference type="Pfam" id="PF12698"/>
    </source>
</evidence>
<evidence type="ECO:0000256" key="3">
    <source>
        <dbReference type="ARBA" id="ARBA00022989"/>
    </source>
</evidence>
<keyword evidence="4 5" id="KW-0472">Membrane</keyword>
<dbReference type="AlphaFoldDB" id="A0A929BDL9"/>
<protein>
    <submittedName>
        <fullName evidence="7">YhgE/Pip domain-containing protein</fullName>
    </submittedName>
</protein>
<organism evidence="7 8">
    <name type="scientific">Saccharopolyspora montiporae</name>
    <dbReference type="NCBI Taxonomy" id="2781240"/>
    <lineage>
        <taxon>Bacteria</taxon>
        <taxon>Bacillati</taxon>
        <taxon>Actinomycetota</taxon>
        <taxon>Actinomycetes</taxon>
        <taxon>Pseudonocardiales</taxon>
        <taxon>Pseudonocardiaceae</taxon>
        <taxon>Saccharopolyspora</taxon>
    </lineage>
</organism>
<dbReference type="EMBL" id="JADEYC010000021">
    <property type="protein sequence ID" value="MBE9375567.1"/>
    <property type="molecule type" value="Genomic_DNA"/>
</dbReference>
<dbReference type="PANTHER" id="PTHR43077">
    <property type="entry name" value="TRANSPORT PERMEASE YVFS-RELATED"/>
    <property type="match status" value="1"/>
</dbReference>
<reference evidence="7" key="1">
    <citation type="submission" date="2020-10" db="EMBL/GenBank/DDBJ databases">
        <title>Diversity and distribution of actinomycetes associated with coral in the coast of Hainan.</title>
        <authorList>
            <person name="Li F."/>
        </authorList>
    </citation>
    <scope>NUCLEOTIDE SEQUENCE</scope>
    <source>
        <strain evidence="7">HNM0983</strain>
    </source>
</reference>
<feature type="transmembrane region" description="Helical" evidence="5">
    <location>
        <begin position="594"/>
        <end position="613"/>
    </location>
</feature>
<keyword evidence="3 5" id="KW-1133">Transmembrane helix</keyword>
<feature type="transmembrane region" description="Helical" evidence="5">
    <location>
        <begin position="22"/>
        <end position="41"/>
    </location>
</feature>
<feature type="domain" description="ABC-2 type transporter transmembrane" evidence="6">
    <location>
        <begin position="24"/>
        <end position="159"/>
    </location>
</feature>
<dbReference type="SUPFAM" id="SSF58104">
    <property type="entry name" value="Methyl-accepting chemotaxis protein (MCP) signaling domain"/>
    <property type="match status" value="1"/>
</dbReference>
<comment type="subcellular location">
    <subcellularLocation>
        <location evidence="1">Membrane</location>
        <topology evidence="1">Multi-pass membrane protein</topology>
    </subcellularLocation>
</comment>
<feature type="transmembrane region" description="Helical" evidence="5">
    <location>
        <begin position="533"/>
        <end position="556"/>
    </location>
</feature>
<dbReference type="InterPro" id="IPR017501">
    <property type="entry name" value="Phage_infect_YhgE_C"/>
</dbReference>
<evidence type="ECO:0000256" key="5">
    <source>
        <dbReference type="SAM" id="Phobius"/>
    </source>
</evidence>
<feature type="transmembrane region" description="Helical" evidence="5">
    <location>
        <begin position="648"/>
        <end position="672"/>
    </location>
</feature>
<evidence type="ECO:0000256" key="2">
    <source>
        <dbReference type="ARBA" id="ARBA00022692"/>
    </source>
</evidence>
<dbReference type="PANTHER" id="PTHR43077:SF5">
    <property type="entry name" value="PHAGE INFECTION PROTEIN"/>
    <property type="match status" value="1"/>
</dbReference>
<dbReference type="InterPro" id="IPR013525">
    <property type="entry name" value="ABC2_TM"/>
</dbReference>
<gene>
    <name evidence="7" type="ORF">IQ251_14025</name>
</gene>
<dbReference type="Pfam" id="PF12698">
    <property type="entry name" value="ABC2_membrane_3"/>
    <property type="match status" value="2"/>
</dbReference>
<dbReference type="InterPro" id="IPR017500">
    <property type="entry name" value="Phage_infect_YhgE_N"/>
</dbReference>
<dbReference type="GO" id="GO:0140359">
    <property type="term" value="F:ABC-type transporter activity"/>
    <property type="evidence" value="ECO:0007669"/>
    <property type="project" value="InterPro"/>
</dbReference>
<dbReference type="InterPro" id="IPR023908">
    <property type="entry name" value="xxxLxxG_rpt"/>
</dbReference>
<dbReference type="NCBIfam" id="TIGR03062">
    <property type="entry name" value="pip_yhgE_Cterm"/>
    <property type="match status" value="1"/>
</dbReference>
<name>A0A929BDL9_9PSEU</name>
<evidence type="ECO:0000313" key="8">
    <source>
        <dbReference type="Proteomes" id="UP000598360"/>
    </source>
</evidence>
<evidence type="ECO:0000256" key="4">
    <source>
        <dbReference type="ARBA" id="ARBA00023136"/>
    </source>
</evidence>
<dbReference type="Proteomes" id="UP000598360">
    <property type="component" value="Unassembled WGS sequence"/>
</dbReference>